<dbReference type="SMART" id="SM00346">
    <property type="entry name" value="HTH_ICLR"/>
    <property type="match status" value="1"/>
</dbReference>
<evidence type="ECO:0000313" key="6">
    <source>
        <dbReference type="EMBL" id="WQD81225.1"/>
    </source>
</evidence>
<organism evidence="6 7">
    <name type="scientific">Paraburkholderia kururiensis</name>
    <dbReference type="NCBI Taxonomy" id="984307"/>
    <lineage>
        <taxon>Bacteria</taxon>
        <taxon>Pseudomonadati</taxon>
        <taxon>Pseudomonadota</taxon>
        <taxon>Betaproteobacteria</taxon>
        <taxon>Burkholderiales</taxon>
        <taxon>Burkholderiaceae</taxon>
        <taxon>Paraburkholderia</taxon>
    </lineage>
</organism>
<dbReference type="RefSeq" id="WP_114812073.1">
    <property type="nucleotide sequence ID" value="NZ_CP139965.1"/>
</dbReference>
<evidence type="ECO:0000256" key="1">
    <source>
        <dbReference type="ARBA" id="ARBA00023015"/>
    </source>
</evidence>
<sequence length="261" mass="28341">MPKATTAATVDAPSSAPYEVPALKRIDDILKALAGAPTPIRTSKLAELTGLSRSTLYLLLDSMERRHWVEKRDGGYIVGVALFELGSAYVRHDRLQALFRHEAAKFVAAHNEVVQLAVLDGIEVVYIAREDAARPVRLVSDLGARLPAHCCALGKALLASLPDDELRNILPQRLDSLTAHTITRRADLLDALAEVRATGIAREREEVTEGLACFAAFVGVTALGKRVALSTSVPLGRLDERLEKRIAVRIVDMANRIGKAL</sequence>
<dbReference type="InterPro" id="IPR036388">
    <property type="entry name" value="WH-like_DNA-bd_sf"/>
</dbReference>
<name>A0ABZ0WUW3_9BURK</name>
<evidence type="ECO:0000259" key="5">
    <source>
        <dbReference type="PROSITE" id="PS51078"/>
    </source>
</evidence>
<dbReference type="Gene3D" id="3.30.450.40">
    <property type="match status" value="1"/>
</dbReference>
<dbReference type="PROSITE" id="PS51077">
    <property type="entry name" value="HTH_ICLR"/>
    <property type="match status" value="1"/>
</dbReference>
<protein>
    <submittedName>
        <fullName evidence="6">IclR family transcriptional regulator</fullName>
    </submittedName>
</protein>
<keyword evidence="7" id="KW-1185">Reference proteome</keyword>
<dbReference type="InterPro" id="IPR014757">
    <property type="entry name" value="Tscrpt_reg_IclR_C"/>
</dbReference>
<evidence type="ECO:0000256" key="2">
    <source>
        <dbReference type="ARBA" id="ARBA00023125"/>
    </source>
</evidence>
<dbReference type="Pfam" id="PF09339">
    <property type="entry name" value="HTH_IclR"/>
    <property type="match status" value="1"/>
</dbReference>
<accession>A0ABZ0WUW3</accession>
<dbReference type="Proteomes" id="UP001325479">
    <property type="component" value="Chromosome"/>
</dbReference>
<keyword evidence="1" id="KW-0805">Transcription regulation</keyword>
<dbReference type="EMBL" id="CP139965">
    <property type="protein sequence ID" value="WQD81225.1"/>
    <property type="molecule type" value="Genomic_DNA"/>
</dbReference>
<dbReference type="SUPFAM" id="SSF55781">
    <property type="entry name" value="GAF domain-like"/>
    <property type="match status" value="1"/>
</dbReference>
<proteinExistence type="predicted"/>
<dbReference type="InterPro" id="IPR036390">
    <property type="entry name" value="WH_DNA-bd_sf"/>
</dbReference>
<dbReference type="Pfam" id="PF01614">
    <property type="entry name" value="IclR_C"/>
    <property type="match status" value="1"/>
</dbReference>
<dbReference type="PANTHER" id="PTHR30136:SF24">
    <property type="entry name" value="HTH-TYPE TRANSCRIPTIONAL REPRESSOR ALLR"/>
    <property type="match status" value="1"/>
</dbReference>
<dbReference type="InterPro" id="IPR050707">
    <property type="entry name" value="HTH_MetabolicPath_Reg"/>
</dbReference>
<keyword evidence="2" id="KW-0238">DNA-binding</keyword>
<dbReference type="PANTHER" id="PTHR30136">
    <property type="entry name" value="HELIX-TURN-HELIX TRANSCRIPTIONAL REGULATOR, ICLR FAMILY"/>
    <property type="match status" value="1"/>
</dbReference>
<dbReference type="PROSITE" id="PS51078">
    <property type="entry name" value="ICLR_ED"/>
    <property type="match status" value="1"/>
</dbReference>
<gene>
    <name evidence="6" type="ORF">U0042_00255</name>
</gene>
<keyword evidence="3" id="KW-0804">Transcription</keyword>
<dbReference type="Gene3D" id="1.10.10.10">
    <property type="entry name" value="Winged helix-like DNA-binding domain superfamily/Winged helix DNA-binding domain"/>
    <property type="match status" value="1"/>
</dbReference>
<feature type="domain" description="HTH iclR-type" evidence="4">
    <location>
        <begin position="20"/>
        <end position="80"/>
    </location>
</feature>
<dbReference type="InterPro" id="IPR005471">
    <property type="entry name" value="Tscrpt_reg_IclR_N"/>
</dbReference>
<feature type="domain" description="IclR-ED" evidence="5">
    <location>
        <begin position="81"/>
        <end position="261"/>
    </location>
</feature>
<evidence type="ECO:0000256" key="3">
    <source>
        <dbReference type="ARBA" id="ARBA00023163"/>
    </source>
</evidence>
<dbReference type="InterPro" id="IPR029016">
    <property type="entry name" value="GAF-like_dom_sf"/>
</dbReference>
<evidence type="ECO:0000259" key="4">
    <source>
        <dbReference type="PROSITE" id="PS51077"/>
    </source>
</evidence>
<evidence type="ECO:0000313" key="7">
    <source>
        <dbReference type="Proteomes" id="UP001325479"/>
    </source>
</evidence>
<reference evidence="6 7" key="1">
    <citation type="submission" date="2023-12" db="EMBL/GenBank/DDBJ databases">
        <title>Genome sequencing and assembly of bacterial species from a model synthetic community.</title>
        <authorList>
            <person name="Hogle S.L."/>
        </authorList>
    </citation>
    <scope>NUCLEOTIDE SEQUENCE [LARGE SCALE GENOMIC DNA]</scope>
    <source>
        <strain evidence="6 7">HAMBI 2494</strain>
    </source>
</reference>
<dbReference type="SUPFAM" id="SSF46785">
    <property type="entry name" value="Winged helix' DNA-binding domain"/>
    <property type="match status" value="1"/>
</dbReference>